<reference evidence="11 12" key="1">
    <citation type="submission" date="2020-12" db="EMBL/GenBank/DDBJ databases">
        <title>FDA dAtabase for Regulatory Grade micrObial Sequences (FDA-ARGOS): Supporting development and validation of Infectious Disease Dx tests.</title>
        <authorList>
            <person name="Sproer C."/>
            <person name="Gronow S."/>
            <person name="Severitt S."/>
            <person name="Schroder I."/>
            <person name="Tallon L."/>
            <person name="Sadzewicz L."/>
            <person name="Zhao X."/>
            <person name="Boylan J."/>
            <person name="Ott S."/>
            <person name="Bowen H."/>
            <person name="Vavikolanu K."/>
            <person name="Mehta A."/>
            <person name="Aluvathingal J."/>
            <person name="Nadendla S."/>
            <person name="Lowell S."/>
            <person name="Myers T."/>
            <person name="Yan Y."/>
            <person name="Sichtig H."/>
        </authorList>
    </citation>
    <scope>NUCLEOTIDE SEQUENCE [LARGE SCALE GENOMIC DNA]</scope>
    <source>
        <strain evidence="11 12">FDAARGOS_985</strain>
    </source>
</reference>
<evidence type="ECO:0000256" key="1">
    <source>
        <dbReference type="ARBA" id="ARBA00022741"/>
    </source>
</evidence>
<evidence type="ECO:0000313" key="11">
    <source>
        <dbReference type="EMBL" id="QQC44594.1"/>
    </source>
</evidence>
<keyword evidence="1" id="KW-0547">Nucleotide-binding</keyword>
<gene>
    <name evidence="11" type="ORF">I6H42_04220</name>
</gene>
<feature type="domain" description="Helicase ATP-binding" evidence="9">
    <location>
        <begin position="283"/>
        <end position="450"/>
    </location>
</feature>
<keyword evidence="12" id="KW-1185">Reference proteome</keyword>
<evidence type="ECO:0000259" key="9">
    <source>
        <dbReference type="PROSITE" id="PS51192"/>
    </source>
</evidence>
<dbReference type="GO" id="GO:0006281">
    <property type="term" value="P:DNA repair"/>
    <property type="evidence" value="ECO:0007669"/>
    <property type="project" value="UniProtKB-KW"/>
</dbReference>
<proteinExistence type="predicted"/>
<dbReference type="AlphaFoldDB" id="A0AAP9Y878"/>
<sequence length="715" mass="77049">MHGVSALDVPLSLRLPKRTANALQGAGVVTVADLLMVAPRRYYHWGRLTPLSSLREGEDVTILAQIASAHLVANRSGSGVRLEVMLTDGVQFLSATFFAKNHYKLAPIERILTPGQSFLFAGRVGAYRGKLQLTHPSFEGVDGEDIERIASRPIPIYPVTGALTSWAFARAVGMVLDHLDDADVPDVVPTGVRERVGICARADSIRRLHQPETDEDHRQARRALAFTEAFVLQVGLAAQRRGARATVAVASPSSTPLLERFRSCLPFELTDSQREAISQIGADLAGEVPMQRLLQGDVGAGKTVVALNAFLQVVAAGHQGAFVAPTEVLAEQHAASLRALLGPLGEDAPDVRLLTGSTPRAARREIAALMASAAPLIVVGTHALFQDSVRFADLALVVVDEQHRFGVEQRASLRGARNDDRAVHELVMTATPIPRTIAMTVFGDLDDTRMSGMPKGRSPVATYLADAANAAWAARAWKRAAEEIAEGRRVYVVCPRIDASDDVADAEEDGSAPLASVASVAEYLRSHPVLAGVTIHELTGRTPAALKARIMEDFSSGRAPLLVATTVIEVGVDVSEATLMIILDAQQFGLAQLHQLRGRVGRSALPSLCIAMHRHQLTDAGRARLRAFAETTDGFELAEADLRLRKEGDVLGAGQSGTATHLRFLSVRRDESLIRAAKDEAERVLDEDPALRRHRDLGSALRAASNSQLEWMQRS</sequence>
<dbReference type="InterPro" id="IPR001650">
    <property type="entry name" value="Helicase_C-like"/>
</dbReference>
<dbReference type="GO" id="GO:0005524">
    <property type="term" value="F:ATP binding"/>
    <property type="evidence" value="ECO:0007669"/>
    <property type="project" value="UniProtKB-KW"/>
</dbReference>
<dbReference type="PROSITE" id="PS51194">
    <property type="entry name" value="HELICASE_CTER"/>
    <property type="match status" value="1"/>
</dbReference>
<dbReference type="CDD" id="cd04488">
    <property type="entry name" value="RecG_wedge_OBF"/>
    <property type="match status" value="1"/>
</dbReference>
<organism evidence="11 12">
    <name type="scientific">Schaalia meyeri</name>
    <dbReference type="NCBI Taxonomy" id="52773"/>
    <lineage>
        <taxon>Bacteria</taxon>
        <taxon>Bacillati</taxon>
        <taxon>Actinomycetota</taxon>
        <taxon>Actinomycetes</taxon>
        <taxon>Actinomycetales</taxon>
        <taxon>Actinomycetaceae</taxon>
        <taxon>Schaalia</taxon>
    </lineage>
</organism>
<dbReference type="Gene3D" id="3.40.50.300">
    <property type="entry name" value="P-loop containing nucleotide triphosphate hydrolases"/>
    <property type="match status" value="2"/>
</dbReference>
<dbReference type="Pfam" id="PF19833">
    <property type="entry name" value="RecG_dom3_C"/>
    <property type="match status" value="1"/>
</dbReference>
<dbReference type="InterPro" id="IPR027417">
    <property type="entry name" value="P-loop_NTPase"/>
</dbReference>
<dbReference type="EMBL" id="CP066065">
    <property type="protein sequence ID" value="QQC44594.1"/>
    <property type="molecule type" value="Genomic_DNA"/>
</dbReference>
<keyword evidence="4 11" id="KW-0347">Helicase</keyword>
<evidence type="ECO:0000256" key="3">
    <source>
        <dbReference type="ARBA" id="ARBA00022801"/>
    </source>
</evidence>
<dbReference type="GO" id="GO:0003677">
    <property type="term" value="F:DNA binding"/>
    <property type="evidence" value="ECO:0007669"/>
    <property type="project" value="UniProtKB-KW"/>
</dbReference>
<dbReference type="PANTHER" id="PTHR47964:SF1">
    <property type="entry name" value="ATP-DEPENDENT DNA HELICASE HOMOLOG RECG, CHLOROPLASTIC"/>
    <property type="match status" value="1"/>
</dbReference>
<evidence type="ECO:0000259" key="10">
    <source>
        <dbReference type="PROSITE" id="PS51194"/>
    </source>
</evidence>
<dbReference type="SUPFAM" id="SSF50249">
    <property type="entry name" value="Nucleic acid-binding proteins"/>
    <property type="match status" value="1"/>
</dbReference>
<dbReference type="SUPFAM" id="SSF52540">
    <property type="entry name" value="P-loop containing nucleoside triphosphate hydrolases"/>
    <property type="match status" value="2"/>
</dbReference>
<dbReference type="InterPro" id="IPR047112">
    <property type="entry name" value="RecG/Mfd"/>
</dbReference>
<dbReference type="InterPro" id="IPR014001">
    <property type="entry name" value="Helicase_ATP-bd"/>
</dbReference>
<dbReference type="InterPro" id="IPR011545">
    <property type="entry name" value="DEAD/DEAH_box_helicase_dom"/>
</dbReference>
<dbReference type="RefSeq" id="WP_131800057.1">
    <property type="nucleotide sequence ID" value="NZ_CP066065.1"/>
</dbReference>
<dbReference type="PROSITE" id="PS51192">
    <property type="entry name" value="HELICASE_ATP_BIND_1"/>
    <property type="match status" value="1"/>
</dbReference>
<dbReference type="SMART" id="SM00487">
    <property type="entry name" value="DEXDc"/>
    <property type="match status" value="1"/>
</dbReference>
<dbReference type="InterPro" id="IPR033454">
    <property type="entry name" value="RecG_wedge"/>
</dbReference>
<dbReference type="Pfam" id="PF00270">
    <property type="entry name" value="DEAD"/>
    <property type="match status" value="1"/>
</dbReference>
<protein>
    <recommendedName>
        <fullName evidence="8">Probable DNA 3'-5' helicase RecG</fullName>
    </recommendedName>
</protein>
<dbReference type="GO" id="GO:0003678">
    <property type="term" value="F:DNA helicase activity"/>
    <property type="evidence" value="ECO:0007669"/>
    <property type="project" value="TreeGrafter"/>
</dbReference>
<evidence type="ECO:0000256" key="8">
    <source>
        <dbReference type="ARBA" id="ARBA00049819"/>
    </source>
</evidence>
<dbReference type="SMART" id="SM00490">
    <property type="entry name" value="HELICc"/>
    <property type="match status" value="1"/>
</dbReference>
<evidence type="ECO:0000256" key="6">
    <source>
        <dbReference type="ARBA" id="ARBA00023125"/>
    </source>
</evidence>
<keyword evidence="5" id="KW-0067">ATP-binding</keyword>
<keyword evidence="7" id="KW-0234">DNA repair</keyword>
<dbReference type="CDD" id="cd17992">
    <property type="entry name" value="DEXHc_RecG"/>
    <property type="match status" value="1"/>
</dbReference>
<evidence type="ECO:0000256" key="5">
    <source>
        <dbReference type="ARBA" id="ARBA00022840"/>
    </source>
</evidence>
<feature type="domain" description="Helicase C-terminal" evidence="10">
    <location>
        <begin position="476"/>
        <end position="648"/>
    </location>
</feature>
<accession>A0AAP9Y878</accession>
<dbReference type="InterPro" id="IPR045562">
    <property type="entry name" value="RecG_dom3_C"/>
</dbReference>
<evidence type="ECO:0000256" key="7">
    <source>
        <dbReference type="ARBA" id="ARBA00023204"/>
    </source>
</evidence>
<keyword evidence="3" id="KW-0378">Hydrolase</keyword>
<evidence type="ECO:0000313" key="12">
    <source>
        <dbReference type="Proteomes" id="UP000595220"/>
    </source>
</evidence>
<dbReference type="PANTHER" id="PTHR47964">
    <property type="entry name" value="ATP-DEPENDENT DNA HELICASE HOMOLOG RECG, CHLOROPLASTIC"/>
    <property type="match status" value="1"/>
</dbReference>
<name>A0AAP9Y878_9ACTO</name>
<dbReference type="Proteomes" id="UP000595220">
    <property type="component" value="Chromosome"/>
</dbReference>
<dbReference type="Gene3D" id="2.40.50.140">
    <property type="entry name" value="Nucleic acid-binding proteins"/>
    <property type="match status" value="1"/>
</dbReference>
<dbReference type="Pfam" id="PF17191">
    <property type="entry name" value="RecG_wedge"/>
    <property type="match status" value="1"/>
</dbReference>
<dbReference type="GO" id="GO:0016787">
    <property type="term" value="F:hydrolase activity"/>
    <property type="evidence" value="ECO:0007669"/>
    <property type="project" value="UniProtKB-KW"/>
</dbReference>
<dbReference type="InterPro" id="IPR012340">
    <property type="entry name" value="NA-bd_OB-fold"/>
</dbReference>
<evidence type="ECO:0000256" key="4">
    <source>
        <dbReference type="ARBA" id="ARBA00022806"/>
    </source>
</evidence>
<keyword evidence="2" id="KW-0227">DNA damage</keyword>
<dbReference type="Pfam" id="PF00271">
    <property type="entry name" value="Helicase_C"/>
    <property type="match status" value="1"/>
</dbReference>
<evidence type="ECO:0000256" key="2">
    <source>
        <dbReference type="ARBA" id="ARBA00022763"/>
    </source>
</evidence>
<keyword evidence="6" id="KW-0238">DNA-binding</keyword>